<dbReference type="Proteomes" id="UP000229757">
    <property type="component" value="Chromosome"/>
</dbReference>
<dbReference type="EMBL" id="CP011797">
    <property type="protein sequence ID" value="ATX75662.1"/>
    <property type="molecule type" value="Genomic_DNA"/>
</dbReference>
<sequence>MNPYLRNHASRMFLVLMASALTVACVRTDPLTDLKAFVQEQDAKPKGAIEPPPVFLAPDFVSYTASSKRSPFEVPRPVELIQEEKSAPRSNIRPDQLRVKEYLETFRIENIAMVGTLSGYTDDVTLWALVKDGQGEVHRVKAGNYLGRNFGRIIEISETQIDLIEIVPTGKENWVERPRVLILVGLDQ</sequence>
<dbReference type="Pfam" id="PF04351">
    <property type="entry name" value="PilP"/>
    <property type="match status" value="1"/>
</dbReference>
<dbReference type="OrthoDB" id="5296580at2"/>
<feature type="signal peptide" evidence="1">
    <location>
        <begin position="1"/>
        <end position="24"/>
    </location>
</feature>
<dbReference type="PROSITE" id="PS51257">
    <property type="entry name" value="PROKAR_LIPOPROTEIN"/>
    <property type="match status" value="1"/>
</dbReference>
<keyword evidence="3" id="KW-1185">Reference proteome</keyword>
<gene>
    <name evidence="2" type="primary">pilP</name>
    <name evidence="2" type="ORF">REIFOR_00492</name>
</gene>
<keyword evidence="1" id="KW-0732">Signal</keyword>
<dbReference type="Gene3D" id="2.30.30.830">
    <property type="match status" value="1"/>
</dbReference>
<protein>
    <submittedName>
        <fullName evidence="2">Type IV pilus biogenesis protein PilP</fullName>
    </submittedName>
</protein>
<evidence type="ECO:0000313" key="3">
    <source>
        <dbReference type="Proteomes" id="UP000229757"/>
    </source>
</evidence>
<dbReference type="KEGG" id="rfo:REIFOR_00492"/>
<name>A0A2K8KLQ4_9GAMM</name>
<accession>A0A2K8KLQ4</accession>
<dbReference type="AlphaFoldDB" id="A0A2K8KLQ4"/>
<reference evidence="2 3" key="1">
    <citation type="journal article" date="2017" name="Environ. Microbiol.">
        <title>Genomic and physiological analyses of 'Reinekea forsetii' reveal a versatile opportunistic lifestyle during spring algae blooms.</title>
        <authorList>
            <person name="Avci B."/>
            <person name="Hahnke R.L."/>
            <person name="Chafee M."/>
            <person name="Fischer T."/>
            <person name="Gruber-Vodicka H."/>
            <person name="Tegetmeyer H.E."/>
            <person name="Harder J."/>
            <person name="Fuchs B.M."/>
            <person name="Amann R.I."/>
            <person name="Teeling H."/>
        </authorList>
    </citation>
    <scope>NUCLEOTIDE SEQUENCE [LARGE SCALE GENOMIC DNA]</scope>
    <source>
        <strain evidence="2 3">Hel1_31_D35</strain>
    </source>
</reference>
<dbReference type="InterPro" id="IPR007446">
    <property type="entry name" value="PilP"/>
</dbReference>
<proteinExistence type="predicted"/>
<feature type="chain" id="PRO_5014739345" evidence="1">
    <location>
        <begin position="25"/>
        <end position="188"/>
    </location>
</feature>
<evidence type="ECO:0000256" key="1">
    <source>
        <dbReference type="SAM" id="SignalP"/>
    </source>
</evidence>
<evidence type="ECO:0000313" key="2">
    <source>
        <dbReference type="EMBL" id="ATX75662.1"/>
    </source>
</evidence>
<dbReference type="RefSeq" id="WP_100256051.1">
    <property type="nucleotide sequence ID" value="NZ_CP011797.1"/>
</dbReference>
<organism evidence="2 3">
    <name type="scientific">Reinekea forsetii</name>
    <dbReference type="NCBI Taxonomy" id="1336806"/>
    <lineage>
        <taxon>Bacteria</taxon>
        <taxon>Pseudomonadati</taxon>
        <taxon>Pseudomonadota</taxon>
        <taxon>Gammaproteobacteria</taxon>
        <taxon>Oceanospirillales</taxon>
        <taxon>Saccharospirillaceae</taxon>
        <taxon>Reinekea</taxon>
    </lineage>
</organism>
<dbReference type="PIRSF" id="PIRSF016481">
    <property type="entry name" value="Pilus_assembly_PilP"/>
    <property type="match status" value="1"/>
</dbReference>